<protein>
    <recommendedName>
        <fullName evidence="2">Rhamnogalacturonan lyase domain-containing protein</fullName>
    </recommendedName>
</protein>
<proteinExistence type="predicted"/>
<dbReference type="GO" id="GO:0030246">
    <property type="term" value="F:carbohydrate binding"/>
    <property type="evidence" value="ECO:0007669"/>
    <property type="project" value="InterPro"/>
</dbReference>
<organism evidence="1">
    <name type="scientific">marine sediment metagenome</name>
    <dbReference type="NCBI Taxonomy" id="412755"/>
    <lineage>
        <taxon>unclassified sequences</taxon>
        <taxon>metagenomes</taxon>
        <taxon>ecological metagenomes</taxon>
    </lineage>
</organism>
<dbReference type="AlphaFoldDB" id="A0A0F9F2C2"/>
<dbReference type="EMBL" id="LAZR01032272">
    <property type="protein sequence ID" value="KKL51380.1"/>
    <property type="molecule type" value="Genomic_DNA"/>
</dbReference>
<accession>A0A0F9F2C2</accession>
<dbReference type="InterPro" id="IPR013783">
    <property type="entry name" value="Ig-like_fold"/>
</dbReference>
<feature type="non-terminal residue" evidence="1">
    <location>
        <position position="1"/>
    </location>
</feature>
<dbReference type="Gene3D" id="2.60.40.10">
    <property type="entry name" value="Immunoglobulins"/>
    <property type="match status" value="1"/>
</dbReference>
<gene>
    <name evidence="1" type="ORF">LCGC14_2296050</name>
</gene>
<evidence type="ECO:0008006" key="2">
    <source>
        <dbReference type="Google" id="ProtNLM"/>
    </source>
</evidence>
<name>A0A0F9F2C2_9ZZZZ</name>
<dbReference type="InterPro" id="IPR013784">
    <property type="entry name" value="Carb-bd-like_fold"/>
</dbReference>
<sequence length="126" mass="13956">SATASTSTRPTALAARGPTGNAEGYILRNGDGLANCHVKLVRMVEAETLMGLLKVFKAGTEFDAVTDEKGKYRFQKVPVGSYKLKWQLPEDSGWIRRLRYKPDVTIALGKTHQLKAIETSRRPVPR</sequence>
<evidence type="ECO:0000313" key="1">
    <source>
        <dbReference type="EMBL" id="KKL51380.1"/>
    </source>
</evidence>
<comment type="caution">
    <text evidence="1">The sequence shown here is derived from an EMBL/GenBank/DDBJ whole genome shotgun (WGS) entry which is preliminary data.</text>
</comment>
<dbReference type="SUPFAM" id="SSF49452">
    <property type="entry name" value="Starch-binding domain-like"/>
    <property type="match status" value="1"/>
</dbReference>
<reference evidence="1" key="1">
    <citation type="journal article" date="2015" name="Nature">
        <title>Complex archaea that bridge the gap between prokaryotes and eukaryotes.</title>
        <authorList>
            <person name="Spang A."/>
            <person name="Saw J.H."/>
            <person name="Jorgensen S.L."/>
            <person name="Zaremba-Niedzwiedzka K."/>
            <person name="Martijn J."/>
            <person name="Lind A.E."/>
            <person name="van Eijk R."/>
            <person name="Schleper C."/>
            <person name="Guy L."/>
            <person name="Ettema T.J."/>
        </authorList>
    </citation>
    <scope>NUCLEOTIDE SEQUENCE</scope>
</reference>